<evidence type="ECO:0000256" key="2">
    <source>
        <dbReference type="SAM" id="Phobius"/>
    </source>
</evidence>
<feature type="compositionally biased region" description="Polar residues" evidence="1">
    <location>
        <begin position="124"/>
        <end position="146"/>
    </location>
</feature>
<dbReference type="Proteomes" id="UP000654370">
    <property type="component" value="Unassembled WGS sequence"/>
</dbReference>
<evidence type="ECO:0000256" key="1">
    <source>
        <dbReference type="SAM" id="MobiDB-lite"/>
    </source>
</evidence>
<keyword evidence="2" id="KW-0812">Transmembrane</keyword>
<keyword evidence="2" id="KW-1133">Transmembrane helix</keyword>
<feature type="region of interest" description="Disordered" evidence="1">
    <location>
        <begin position="124"/>
        <end position="156"/>
    </location>
</feature>
<dbReference type="Gene3D" id="1.25.10.10">
    <property type="entry name" value="Leucine-rich Repeat Variant"/>
    <property type="match status" value="1"/>
</dbReference>
<dbReference type="AlphaFoldDB" id="A0A8H7UC29"/>
<keyword evidence="4" id="KW-1185">Reference proteome</keyword>
<comment type="caution">
    <text evidence="3">The sequence shown here is derived from an EMBL/GenBank/DDBJ whole genome shotgun (WGS) entry which is preliminary data.</text>
</comment>
<dbReference type="EMBL" id="JAEPQZ010000006">
    <property type="protein sequence ID" value="KAG2180096.1"/>
    <property type="molecule type" value="Genomic_DNA"/>
</dbReference>
<organism evidence="3 4">
    <name type="scientific">Mortierella isabellina</name>
    <name type="common">Filamentous fungus</name>
    <name type="synonym">Umbelopsis isabellina</name>
    <dbReference type="NCBI Taxonomy" id="91625"/>
    <lineage>
        <taxon>Eukaryota</taxon>
        <taxon>Fungi</taxon>
        <taxon>Fungi incertae sedis</taxon>
        <taxon>Mucoromycota</taxon>
        <taxon>Mucoromycotina</taxon>
        <taxon>Umbelopsidomycetes</taxon>
        <taxon>Umbelopsidales</taxon>
        <taxon>Umbelopsidaceae</taxon>
        <taxon>Umbelopsis</taxon>
    </lineage>
</organism>
<feature type="transmembrane region" description="Helical" evidence="2">
    <location>
        <begin position="1216"/>
        <end position="1236"/>
    </location>
</feature>
<gene>
    <name evidence="3" type="ORF">INT43_003884</name>
</gene>
<feature type="region of interest" description="Disordered" evidence="1">
    <location>
        <begin position="353"/>
        <end position="378"/>
    </location>
</feature>
<accession>A0A8H7UC29</accession>
<proteinExistence type="predicted"/>
<reference evidence="3" key="1">
    <citation type="submission" date="2020-12" db="EMBL/GenBank/DDBJ databases">
        <title>Metabolic potential, ecology and presence of endohyphal bacteria is reflected in genomic diversity of Mucoromycotina.</title>
        <authorList>
            <person name="Muszewska A."/>
            <person name="Okrasinska A."/>
            <person name="Steczkiewicz K."/>
            <person name="Drgas O."/>
            <person name="Orlowska M."/>
            <person name="Perlinska-Lenart U."/>
            <person name="Aleksandrzak-Piekarczyk T."/>
            <person name="Szatraj K."/>
            <person name="Zielenkiewicz U."/>
            <person name="Pilsyk S."/>
            <person name="Malc E."/>
            <person name="Mieczkowski P."/>
            <person name="Kruszewska J.S."/>
            <person name="Biernat P."/>
            <person name="Pawlowska J."/>
        </authorList>
    </citation>
    <scope>NUCLEOTIDE SEQUENCE</scope>
    <source>
        <strain evidence="3">WA0000067209</strain>
    </source>
</reference>
<dbReference type="OrthoDB" id="73901at2759"/>
<keyword evidence="2" id="KW-0472">Membrane</keyword>
<dbReference type="InterPro" id="IPR011989">
    <property type="entry name" value="ARM-like"/>
</dbReference>
<evidence type="ECO:0000313" key="3">
    <source>
        <dbReference type="EMBL" id="KAG2180096.1"/>
    </source>
</evidence>
<dbReference type="Gene3D" id="1.25.40.480">
    <property type="match status" value="1"/>
</dbReference>
<feature type="non-terminal residue" evidence="3">
    <location>
        <position position="1"/>
    </location>
</feature>
<protein>
    <submittedName>
        <fullName evidence="3">Uncharacterized protein</fullName>
    </submittedName>
</protein>
<sequence>VRPENEMTVTSRDQRVPSSCTATERDSIYLYPVMLKALFFRKRTPATYKGRNASAFADVCNRKPAIYSFQDWSSEDSVQATSERAHSVFAEPIVQTDIVENLEISNENKKQPLIEQSIELELSISPNRSNKQSSQSKLQTTTNGTNKRARVTQDEANRSKLVSRKGFIDQPKEKKNEHIDRDIFDIFDFPISETDGVVELLKPHHVDMSRKPVSEITSDSNSIENAAVMRNHKSKKRIARLRAEKITSVSLDDEDTSSQLSDELESYMTLPLESASSTISSSSQNVDTREAELSAFMSEELGEGNHFTNTVEEANKMSKQRKKYVSENGIKARFTYGAVKRQRSGLFADEENTASNLNSATTCSEDSKSLPHHPISKNDNINFISVQSKDGSKTHSQANLSSSPANDISLLLNCLSDLQTITFDFSKPSQVQEIRSRPNVVAAQSLAVMMHLPEPIDNSSGAKNPSHIDQLLQVMQDNIEWCIDPFDGITMSEFGNMGKHVLLGHAANCYTIIENIVDTGHKISAFSRINSLVRRTFNICQEQISEEDNQLSDIAYSGVLCIVRMLVNMTHNNPSVCSSMAEQLEVLDQAALHSYQKASLHIHDFEHINTTPRSHEMHCDTLVLSLGVIINIFDGDVSTVSKFISLSKLLYLHGSRHELAANTSPIPAERCDGLNLCAEFCTCGRGTLTSTWIYEALVAHLSNSCTKWDQFITSLSIILGFMIEDSANNNHMHHSNMPEPMLIFLINRIEGSSIEQETSGYEQQLNVMDGSNAQTTIRRLCLTSYCITINFEIQAAKVLMLSDRSRRRLQLLFDENSAGELKFSGRLKAAFTSDTPLAAGELFVYNHYEQVTTVNQPMLTRRRTRGLYRPSITSVTSSQETTDFYPGFNSWGSQQMDATSDPDDMKDVVEPILQKLRLPEEESSQLSQSQLFEHLLAFLQLPLNQLQRMESTPGRSLMISLMQMAKSNSEAFVDGIILPSLSSDVEASRVLTDLITKAISSSISREACSKLTMSINVDRHAMNSSQSQIELITWNSLTSAVMASLLHIKPPLDLSPSVVHNIVYGVRAALHDNHKENAHVQLLLIFKAQDRTPQYSAVGVENLAVQDREDISSQSPLVSVPLPNELMSEPMKWYFHAETTGVHFLFSPLYLDNSWKLLVAYILIIAICWTERLLTYKLDTVKYIPYENRLKTVVIRTSYYAIATVLRLWYMLIAMYFNTGLFIVLVAALTSGQLVVEYRKSLK</sequence>
<name>A0A8H7UC29_MORIS</name>
<evidence type="ECO:0000313" key="4">
    <source>
        <dbReference type="Proteomes" id="UP000654370"/>
    </source>
</evidence>
<feature type="transmembrane region" description="Helical" evidence="2">
    <location>
        <begin position="1155"/>
        <end position="1173"/>
    </location>
</feature>
<feature type="compositionally biased region" description="Polar residues" evidence="1">
    <location>
        <begin position="353"/>
        <end position="364"/>
    </location>
</feature>